<dbReference type="SMART" id="SM00028">
    <property type="entry name" value="TPR"/>
    <property type="match status" value="3"/>
</dbReference>
<dbReference type="Gene3D" id="1.10.10.10">
    <property type="entry name" value="Winged helix-like DNA-binding domain superfamily/Winged helix DNA-binding domain"/>
    <property type="match status" value="1"/>
</dbReference>
<evidence type="ECO:0000256" key="2">
    <source>
        <dbReference type="PROSITE-ProRule" id="PRU01091"/>
    </source>
</evidence>
<dbReference type="SUPFAM" id="SSF46894">
    <property type="entry name" value="C-terminal effector domain of the bipartite response regulators"/>
    <property type="match status" value="1"/>
</dbReference>
<reference evidence="5 6" key="1">
    <citation type="submission" date="2019-07" db="EMBL/GenBank/DDBJ databases">
        <title>Aquicoccus porphyridii gen. nov., sp. nov., isolated from a small marine red alga, Porphyridium marinum.</title>
        <authorList>
            <person name="Liu L."/>
        </authorList>
    </citation>
    <scope>NUCLEOTIDE SEQUENCE [LARGE SCALE GENOMIC DNA]</scope>
    <source>
        <strain evidence="5 6">L1 8-17</strain>
    </source>
</reference>
<evidence type="ECO:0000256" key="1">
    <source>
        <dbReference type="ARBA" id="ARBA00023125"/>
    </source>
</evidence>
<comment type="caution">
    <text evidence="5">The sequence shown here is derived from an EMBL/GenBank/DDBJ whole genome shotgun (WGS) entry which is preliminary data.</text>
</comment>
<dbReference type="InterPro" id="IPR016032">
    <property type="entry name" value="Sig_transdc_resp-reg_C-effctor"/>
</dbReference>
<gene>
    <name evidence="5" type="ORF">FLO80_03855</name>
</gene>
<evidence type="ECO:0000256" key="3">
    <source>
        <dbReference type="SAM" id="Phobius"/>
    </source>
</evidence>
<feature type="domain" description="OmpR/PhoB-type" evidence="4">
    <location>
        <begin position="1"/>
        <end position="89"/>
    </location>
</feature>
<feature type="DNA-binding region" description="OmpR/PhoB-type" evidence="2">
    <location>
        <begin position="1"/>
        <end position="89"/>
    </location>
</feature>
<name>A0A5A9ZST3_9RHOB</name>
<organism evidence="5 6">
    <name type="scientific">Aquicoccus porphyridii</name>
    <dbReference type="NCBI Taxonomy" id="1852029"/>
    <lineage>
        <taxon>Bacteria</taxon>
        <taxon>Pseudomonadati</taxon>
        <taxon>Pseudomonadota</taxon>
        <taxon>Alphaproteobacteria</taxon>
        <taxon>Rhodobacterales</taxon>
        <taxon>Paracoccaceae</taxon>
        <taxon>Aquicoccus</taxon>
    </lineage>
</organism>
<dbReference type="Gene3D" id="1.25.40.10">
    <property type="entry name" value="Tetratricopeptide repeat domain"/>
    <property type="match status" value="1"/>
</dbReference>
<keyword evidence="3" id="KW-1133">Transmembrane helix</keyword>
<proteinExistence type="predicted"/>
<dbReference type="EMBL" id="VINQ01000002">
    <property type="protein sequence ID" value="KAA0920260.1"/>
    <property type="molecule type" value="Genomic_DNA"/>
</dbReference>
<evidence type="ECO:0000259" key="4">
    <source>
        <dbReference type="PROSITE" id="PS51755"/>
    </source>
</evidence>
<protein>
    <submittedName>
        <fullName evidence="5">Adenylate cyclase</fullName>
    </submittedName>
</protein>
<dbReference type="AlphaFoldDB" id="A0A5A9ZST3"/>
<dbReference type="Proteomes" id="UP000325291">
    <property type="component" value="Unassembled WGS sequence"/>
</dbReference>
<dbReference type="SMART" id="SM00862">
    <property type="entry name" value="Trans_reg_C"/>
    <property type="match status" value="1"/>
</dbReference>
<dbReference type="RefSeq" id="WP_146611014.1">
    <property type="nucleotide sequence ID" value="NZ_VINQ01000002.1"/>
</dbReference>
<dbReference type="InterPro" id="IPR011990">
    <property type="entry name" value="TPR-like_helical_dom_sf"/>
</dbReference>
<evidence type="ECO:0000313" key="6">
    <source>
        <dbReference type="Proteomes" id="UP000325291"/>
    </source>
</evidence>
<dbReference type="PANTHER" id="PTHR47691:SF3">
    <property type="entry name" value="HTH-TYPE TRANSCRIPTIONAL REGULATOR RV0890C-RELATED"/>
    <property type="match status" value="1"/>
</dbReference>
<dbReference type="Pfam" id="PF00486">
    <property type="entry name" value="Trans_reg_C"/>
    <property type="match status" value="1"/>
</dbReference>
<dbReference type="Pfam" id="PF13181">
    <property type="entry name" value="TPR_8"/>
    <property type="match status" value="1"/>
</dbReference>
<dbReference type="InterPro" id="IPR019734">
    <property type="entry name" value="TPR_rpt"/>
</dbReference>
<dbReference type="InterPro" id="IPR001867">
    <property type="entry name" value="OmpR/PhoB-type_DNA-bd"/>
</dbReference>
<dbReference type="PANTHER" id="PTHR47691">
    <property type="entry name" value="REGULATOR-RELATED"/>
    <property type="match status" value="1"/>
</dbReference>
<dbReference type="SUPFAM" id="SSF48452">
    <property type="entry name" value="TPR-like"/>
    <property type="match status" value="1"/>
</dbReference>
<evidence type="ECO:0000313" key="5">
    <source>
        <dbReference type="EMBL" id="KAA0920260.1"/>
    </source>
</evidence>
<dbReference type="GO" id="GO:0006355">
    <property type="term" value="P:regulation of DNA-templated transcription"/>
    <property type="evidence" value="ECO:0007669"/>
    <property type="project" value="InterPro"/>
</dbReference>
<keyword evidence="6" id="KW-1185">Reference proteome</keyword>
<dbReference type="CDD" id="cd00383">
    <property type="entry name" value="trans_reg_C"/>
    <property type="match status" value="1"/>
</dbReference>
<keyword evidence="3" id="KW-0472">Membrane</keyword>
<accession>A0A5A9ZST3</accession>
<sequence length="524" mass="57888">MTPDTNEIARDGTVARIEPKSMETLVHLCAHAGELVSRDDLQQAIWGDVVVGDDSLTNAIIKIRKAFGDDARNPQVIETIPKRGYRLIAAVEHERQRPLSATPRNRQPALLVLFLAVIAMAGSLFLFSSQQPSTAAQNPVTQSALADTRTRILVAPFRNLSGDPAQDYLVRGVEETLLTGLAQFPRIAAMQGQASPPADYRLEGSVYRNGRRIRVEARLLEVATGIILSTERHEGDFSDLIAIEAEIEVTILSALANDIEIANRTSASRGYTHSVDAYDLFLRARSALLPRDQSGNARARELYTQAIERDPRFARAYAGLALTHAADYRNGWVENRQDSLNMALKTAQIALGIEPNMPEQLWVIGYVQTQLREHAKAEAALKDALELDPFYADAYALMAGVKTYAGQPEASIPLLREAMRLNPQAGYLYFLLLGRAYYFLGDCEQANINLHEAAVRNLANVETRLYIAACMVEADDLDGARWEVEEILNLAPSFSVESFFNSYPMADPDQTETLTHDLKMAGAT</sequence>
<keyword evidence="1 2" id="KW-0238">DNA-binding</keyword>
<keyword evidence="3" id="KW-0812">Transmembrane</keyword>
<dbReference type="GO" id="GO:0000160">
    <property type="term" value="P:phosphorelay signal transduction system"/>
    <property type="evidence" value="ECO:0007669"/>
    <property type="project" value="InterPro"/>
</dbReference>
<dbReference type="PROSITE" id="PS51755">
    <property type="entry name" value="OMPR_PHOB"/>
    <property type="match status" value="1"/>
</dbReference>
<dbReference type="InterPro" id="IPR036388">
    <property type="entry name" value="WH-like_DNA-bd_sf"/>
</dbReference>
<dbReference type="GO" id="GO:0003677">
    <property type="term" value="F:DNA binding"/>
    <property type="evidence" value="ECO:0007669"/>
    <property type="project" value="UniProtKB-UniRule"/>
</dbReference>
<feature type="transmembrane region" description="Helical" evidence="3">
    <location>
        <begin position="109"/>
        <end position="127"/>
    </location>
</feature>